<protein>
    <submittedName>
        <fullName evidence="1">Uncharacterized protein</fullName>
    </submittedName>
</protein>
<reference evidence="1" key="1">
    <citation type="submission" date="2020-04" db="EMBL/GenBank/DDBJ databases">
        <authorList>
            <person name="Chiriac C."/>
            <person name="Salcher M."/>
            <person name="Ghai R."/>
            <person name="Kavagutti S V."/>
        </authorList>
    </citation>
    <scope>NUCLEOTIDE SEQUENCE</scope>
</reference>
<evidence type="ECO:0000313" key="1">
    <source>
        <dbReference type="EMBL" id="CAB4159756.1"/>
    </source>
</evidence>
<proteinExistence type="predicted"/>
<organism evidence="1">
    <name type="scientific">uncultured Caudovirales phage</name>
    <dbReference type="NCBI Taxonomy" id="2100421"/>
    <lineage>
        <taxon>Viruses</taxon>
        <taxon>Duplodnaviria</taxon>
        <taxon>Heunggongvirae</taxon>
        <taxon>Uroviricota</taxon>
        <taxon>Caudoviricetes</taxon>
        <taxon>Peduoviridae</taxon>
        <taxon>Maltschvirus</taxon>
        <taxon>Maltschvirus maltsch</taxon>
    </lineage>
</organism>
<name>A0A6J5NPQ5_9CAUD</name>
<accession>A0A6J5NPQ5</accession>
<gene>
    <name evidence="1" type="ORF">UFOVP718_7</name>
</gene>
<dbReference type="EMBL" id="LR796694">
    <property type="protein sequence ID" value="CAB4159756.1"/>
    <property type="molecule type" value="Genomic_DNA"/>
</dbReference>
<sequence>MTEPQTFIYECYITTLETGQQVMVQLFRNPTTFDCLHVQMAFKSPVHGTWGIPYQMESRNK</sequence>